<dbReference type="Gene3D" id="3.30.450.40">
    <property type="match status" value="5"/>
</dbReference>
<evidence type="ECO:0000256" key="1">
    <source>
        <dbReference type="ARBA" id="ARBA00023224"/>
    </source>
</evidence>
<accession>A0A401IC80</accession>
<evidence type="ECO:0000256" key="4">
    <source>
        <dbReference type="SAM" id="Coils"/>
    </source>
</evidence>
<protein>
    <submittedName>
        <fullName evidence="10">Methyl-accepting chemotaxis sensory transducer with phytochrome sensor</fullName>
    </submittedName>
</protein>
<dbReference type="InterPro" id="IPR016132">
    <property type="entry name" value="Phyto_chromo_attachment"/>
</dbReference>
<feature type="coiled-coil region" evidence="4">
    <location>
        <begin position="1020"/>
        <end position="1054"/>
    </location>
</feature>
<comment type="similarity">
    <text evidence="2">Belongs to the methyl-accepting chemotaxis (MCP) protein family.</text>
</comment>
<dbReference type="PROSITE" id="PS50111">
    <property type="entry name" value="CHEMOTAXIS_TRANSDUC_2"/>
    <property type="match status" value="1"/>
</dbReference>
<evidence type="ECO:0000259" key="9">
    <source>
        <dbReference type="PROSITE" id="PS50885"/>
    </source>
</evidence>
<dbReference type="Gene3D" id="1.10.287.950">
    <property type="entry name" value="Methyl-accepting chemotaxis protein"/>
    <property type="match status" value="1"/>
</dbReference>
<feature type="domain" description="Phytochrome chromophore attachment site" evidence="7">
    <location>
        <begin position="526"/>
        <end position="663"/>
    </location>
</feature>
<organism evidence="10 11">
    <name type="scientific">Aphanothece sacrum FPU1</name>
    <dbReference type="NCBI Taxonomy" id="1920663"/>
    <lineage>
        <taxon>Bacteria</taxon>
        <taxon>Bacillati</taxon>
        <taxon>Cyanobacteriota</taxon>
        <taxon>Cyanophyceae</taxon>
        <taxon>Oscillatoriophycideae</taxon>
        <taxon>Chroococcales</taxon>
        <taxon>Aphanothecaceae</taxon>
        <taxon>Aphanothece</taxon>
    </lineage>
</organism>
<dbReference type="Proteomes" id="UP000287247">
    <property type="component" value="Unassembled WGS sequence"/>
</dbReference>
<dbReference type="InterPro" id="IPR004090">
    <property type="entry name" value="Chemotax_Me-accpt_rcpt"/>
</dbReference>
<dbReference type="SMART" id="SM00283">
    <property type="entry name" value="MA"/>
    <property type="match status" value="1"/>
</dbReference>
<feature type="region of interest" description="Disordered" evidence="5">
    <location>
        <begin position="1"/>
        <end position="32"/>
    </location>
</feature>
<keyword evidence="11" id="KW-1185">Reference proteome</keyword>
<dbReference type="PROSITE" id="PS50885">
    <property type="entry name" value="HAMP"/>
    <property type="match status" value="1"/>
</dbReference>
<feature type="domain" description="HAMP" evidence="9">
    <location>
        <begin position="1060"/>
        <end position="1093"/>
    </location>
</feature>
<evidence type="ECO:0000313" key="11">
    <source>
        <dbReference type="Proteomes" id="UP000287247"/>
    </source>
</evidence>
<dbReference type="PANTHER" id="PTHR32089:SF114">
    <property type="entry name" value="METHYL-ACCEPTING CHEMOTAXIS PROTEIN MCPB"/>
    <property type="match status" value="1"/>
</dbReference>
<dbReference type="Pfam" id="PF00015">
    <property type="entry name" value="MCPsignal"/>
    <property type="match status" value="1"/>
</dbReference>
<evidence type="ECO:0000259" key="7">
    <source>
        <dbReference type="PROSITE" id="PS50046"/>
    </source>
</evidence>
<keyword evidence="4" id="KW-0175">Coiled coil</keyword>
<evidence type="ECO:0000256" key="6">
    <source>
        <dbReference type="SAM" id="Phobius"/>
    </source>
</evidence>
<feature type="domain" description="Methyl-accepting transducer" evidence="8">
    <location>
        <begin position="1098"/>
        <end position="1334"/>
    </location>
</feature>
<dbReference type="PRINTS" id="PR00260">
    <property type="entry name" value="CHEMTRNSDUCR"/>
</dbReference>
<dbReference type="OrthoDB" id="419276at2"/>
<feature type="domain" description="Phytochrome chromophore attachment site" evidence="7">
    <location>
        <begin position="699"/>
        <end position="836"/>
    </location>
</feature>
<dbReference type="SUPFAM" id="SSF55781">
    <property type="entry name" value="GAF domain-like"/>
    <property type="match status" value="5"/>
</dbReference>
<gene>
    <name evidence="10" type="ORF">AsFPU1_0220</name>
</gene>
<evidence type="ECO:0000256" key="2">
    <source>
        <dbReference type="ARBA" id="ARBA00029447"/>
    </source>
</evidence>
<dbReference type="InterPro" id="IPR003018">
    <property type="entry name" value="GAF"/>
</dbReference>
<keyword evidence="1 3" id="KW-0807">Transducer</keyword>
<dbReference type="GO" id="GO:0004888">
    <property type="term" value="F:transmembrane signaling receptor activity"/>
    <property type="evidence" value="ECO:0007669"/>
    <property type="project" value="InterPro"/>
</dbReference>
<dbReference type="InterPro" id="IPR004089">
    <property type="entry name" value="MCPsignal_dom"/>
</dbReference>
<dbReference type="InterPro" id="IPR029016">
    <property type="entry name" value="GAF-like_dom_sf"/>
</dbReference>
<evidence type="ECO:0000313" key="10">
    <source>
        <dbReference type="EMBL" id="GBF78830.1"/>
    </source>
</evidence>
<dbReference type="SMART" id="SM00065">
    <property type="entry name" value="GAF"/>
    <property type="match status" value="5"/>
</dbReference>
<feature type="domain" description="Phytochrome chromophore attachment site" evidence="7">
    <location>
        <begin position="353"/>
        <end position="490"/>
    </location>
</feature>
<keyword evidence="6" id="KW-0812">Transmembrane</keyword>
<dbReference type="EMBL" id="BDQK01000001">
    <property type="protein sequence ID" value="GBF78830.1"/>
    <property type="molecule type" value="Genomic_DNA"/>
</dbReference>
<evidence type="ECO:0000256" key="5">
    <source>
        <dbReference type="SAM" id="MobiDB-lite"/>
    </source>
</evidence>
<feature type="domain" description="Phytochrome chromophore attachment site" evidence="7">
    <location>
        <begin position="180"/>
        <end position="317"/>
    </location>
</feature>
<dbReference type="PANTHER" id="PTHR32089">
    <property type="entry name" value="METHYL-ACCEPTING CHEMOTAXIS PROTEIN MCPB"/>
    <property type="match status" value="1"/>
</dbReference>
<feature type="transmembrane region" description="Helical" evidence="6">
    <location>
        <begin position="85"/>
        <end position="105"/>
    </location>
</feature>
<dbReference type="GO" id="GO:0007165">
    <property type="term" value="P:signal transduction"/>
    <property type="evidence" value="ECO:0007669"/>
    <property type="project" value="UniProtKB-KW"/>
</dbReference>
<keyword evidence="6" id="KW-1133">Transmembrane helix</keyword>
<dbReference type="InterPro" id="IPR003660">
    <property type="entry name" value="HAMP_dom"/>
</dbReference>
<feature type="compositionally biased region" description="Polar residues" evidence="5">
    <location>
        <begin position="1"/>
        <end position="23"/>
    </location>
</feature>
<comment type="caution">
    <text evidence="10">The sequence shown here is derived from an EMBL/GenBank/DDBJ whole genome shotgun (WGS) entry which is preliminary data.</text>
</comment>
<dbReference type="SUPFAM" id="SSF58104">
    <property type="entry name" value="Methyl-accepting chemotaxis protein (MCP) signaling domain"/>
    <property type="match status" value="1"/>
</dbReference>
<proteinExistence type="inferred from homology"/>
<dbReference type="PROSITE" id="PS50046">
    <property type="entry name" value="PHYTOCHROME_2"/>
    <property type="match status" value="5"/>
</dbReference>
<reference evidence="11" key="1">
    <citation type="submission" date="2017-05" db="EMBL/GenBank/DDBJ databases">
        <title>Physiological properties and genetic analysis related to exopolysaccharide production of fresh-water unicellular cyanobacterium Aphanothece sacrum, Suizenji Nori, that has been cultured as a food source in Japan.</title>
        <authorList>
            <person name="Kanesaki Y."/>
            <person name="Yoshikawa S."/>
            <person name="Ohki K."/>
        </authorList>
    </citation>
    <scope>NUCLEOTIDE SEQUENCE [LARGE SCALE GENOMIC DNA]</scope>
    <source>
        <strain evidence="11">FPU1</strain>
    </source>
</reference>
<dbReference type="CDD" id="cd11386">
    <property type="entry name" value="MCP_signal"/>
    <property type="match status" value="1"/>
</dbReference>
<keyword evidence="6" id="KW-0472">Membrane</keyword>
<name>A0A401IC80_APHSA</name>
<evidence type="ECO:0000256" key="3">
    <source>
        <dbReference type="PROSITE-ProRule" id="PRU00284"/>
    </source>
</evidence>
<dbReference type="RefSeq" id="WP_124969897.1">
    <property type="nucleotide sequence ID" value="NZ_BDQK01000001.1"/>
</dbReference>
<evidence type="ECO:0000259" key="8">
    <source>
        <dbReference type="PROSITE" id="PS50111"/>
    </source>
</evidence>
<dbReference type="GO" id="GO:0006935">
    <property type="term" value="P:chemotaxis"/>
    <property type="evidence" value="ECO:0007669"/>
    <property type="project" value="InterPro"/>
</dbReference>
<dbReference type="GO" id="GO:0016020">
    <property type="term" value="C:membrane"/>
    <property type="evidence" value="ECO:0007669"/>
    <property type="project" value="InterPro"/>
</dbReference>
<feature type="transmembrane region" description="Helical" evidence="6">
    <location>
        <begin position="57"/>
        <end position="79"/>
    </location>
</feature>
<feature type="domain" description="Phytochrome chromophore attachment site" evidence="7">
    <location>
        <begin position="872"/>
        <end position="1009"/>
    </location>
</feature>
<sequence length="1371" mass="154289">MKQNYEPNSLSNRLNISTNNGDNDVNGKEMSDSPITQSGYLSTVYNGWRSLGLKKQVIYVAIAGSSLPVLLIGLANSVWETTPLTLVLETGIISVAAGVTATLLMKRASKQIENALNTIKSLDKNQPDKIETSKDQLGELETRLNHLSSHWGGVSQDQNRTTQQQRLFATLAFRIREKASLEVLYKITVEEARKILETDRVVVYKFNPDWSGTMVAESVAEGFPTVLSETILDPCFEKRHAAQYQSGRIRGINDIYTEPGMTSCYINLLEKYKIRANLVVPIRGDEKLYGLLITHQCSGPKQWQKTDIDFLSQLAIEFEYHLKFIHILQEKDQETKQRQLLSSIAYRTRQNPSLETLFNTAVEGARDLLKTDRISVYQFNPDWSGTMVAESVAEGFPSILSETILDPCFEKRHAAQYQSGRIRGINDIYTEPGMTDCYINLLEKYKVRANLVVPIRGEEKIYGLLIAHQCSGPKQWQKEDIDVLSQLANELEYHVKFIHVLQEKERQTRQRQLFSTIAFRTRQTPQLNVLFNTTVEGARDIMKADRVVVYKFNPDWSGTMIAESVGSGFPSVLSETIIDPCFEKRNAAQYQEGRIRAINDIYTEPGMTDCHINLLEKYKVRANLVVPLRKNEKLYGLLIAHHCADSHHWEPWELDFLSQLATEAEYSLDYISFINQQQAGAQRAWFFGEIAFRARQSLNLQEIFQATVQGTRKILKTDRVLIYHFNADWSGTMIAESVADGFPKVLAQTIDDPCFRSQYVEAYKKGRVKAINDIYNEPGLSDCHIRTLEKYEVKANIVAPLRQNGELFGLLIAHHCSEAKFWEKTDIDFLSQVATQVEYAIDHLSFIEKIQETAGQARLFGDISFRARRSLSMQDILTSTVEGARKTLNTDRVLIYRFNADWSGTMIAESIGEGFAKVLSQTIDDPCFRGRYIDLYRNGRVRAINDIHNEPGLTDCHIRTLEQYGVKANLVAPLRKNNELFGLIIAHHCSKPRVWKKSDIDFFSELATQTEYALDHITYIEQLQQARQIAETASQEQRQQKEAIQHQLDTLLKDVNGAFKGDLTVRSTAFEGEIGRVAQFINKTLENLQRLVLQVQSASHAVTQTANHSAQDIKSLAAEAQEASAVITTALTQSQGMADSIQSVAANAQQAKLKVEQADQSVKEGDEAMNLTVESILAIQNTVEETSEKLKRLGEASQKISRVVSLIRDLASQTQVLALNASIEANELSQDGQGFAVVANEVRSLSERSTAAAEEIEEMVEEIQTETKQVITAMEAGREQVISGTELVEITRQKLTSIAQVSEQIRDLVEEIAQAATVQAETSASVSSTMQAVDTIAQKTSERSVKQAESFETLLRVAQALHKSVAQFKVR</sequence>
<dbReference type="Pfam" id="PF01590">
    <property type="entry name" value="GAF"/>
    <property type="match status" value="5"/>
</dbReference>